<dbReference type="InterPro" id="IPR001173">
    <property type="entry name" value="Glyco_trans_2-like"/>
</dbReference>
<name>A0A4R6DTB5_9RHOO</name>
<dbReference type="SUPFAM" id="SSF53448">
    <property type="entry name" value="Nucleotide-diphospho-sugar transferases"/>
    <property type="match status" value="1"/>
</dbReference>
<dbReference type="EMBL" id="SNVV01000015">
    <property type="protein sequence ID" value="TDN48396.1"/>
    <property type="molecule type" value="Genomic_DNA"/>
</dbReference>
<dbReference type="SUPFAM" id="SSF53756">
    <property type="entry name" value="UDP-Glycosyltransferase/glycogen phosphorylase"/>
    <property type="match status" value="2"/>
</dbReference>
<dbReference type="AlphaFoldDB" id="A0A4R6DTB5"/>
<dbReference type="Gene3D" id="3.40.50.2000">
    <property type="entry name" value="Glycogen Phosphorylase B"/>
    <property type="match status" value="2"/>
</dbReference>
<evidence type="ECO:0000313" key="4">
    <source>
        <dbReference type="Proteomes" id="UP000295129"/>
    </source>
</evidence>
<evidence type="ECO:0000259" key="2">
    <source>
        <dbReference type="Pfam" id="PF13524"/>
    </source>
</evidence>
<evidence type="ECO:0000259" key="1">
    <source>
        <dbReference type="Pfam" id="PF00535"/>
    </source>
</evidence>
<dbReference type="InterPro" id="IPR029044">
    <property type="entry name" value="Nucleotide-diphossugar_trans"/>
</dbReference>
<dbReference type="Gene3D" id="3.90.550.10">
    <property type="entry name" value="Spore Coat Polysaccharide Biosynthesis Protein SpsA, Chain A"/>
    <property type="match status" value="1"/>
</dbReference>
<gene>
    <name evidence="3" type="ORF">C7389_11562</name>
</gene>
<keyword evidence="4" id="KW-1185">Reference proteome</keyword>
<dbReference type="PANTHER" id="PTHR43685:SF2">
    <property type="entry name" value="GLYCOSYLTRANSFERASE 2-LIKE DOMAIN-CONTAINING PROTEIN"/>
    <property type="match status" value="1"/>
</dbReference>
<evidence type="ECO:0000313" key="3">
    <source>
        <dbReference type="EMBL" id="TDN48396.1"/>
    </source>
</evidence>
<feature type="domain" description="Glycosyltransferase 2-like" evidence="1">
    <location>
        <begin position="627"/>
        <end position="744"/>
    </location>
</feature>
<sequence length="1257" mass="138104">MEPRVPPRQISVFSTDALDSACARLRLADPIRSAGLVLNWHARIGKDSMEINLKGLEQADLIVIQRAFPRATGVETLLDTLFSLGIPVIYETDDLLTGIPGDNPMADYSEEAADILVALMQRCCALTVSTPALAGHYRHYNPKVHVQPNPIDEQIWTARPPAVKPNRRLRVGFAGSATHVSDLRLVEEALLEILARHGDEVELCLFGCATERLASQPGVLTIGGGLPYAAYAETLCQLQVDIGIAPLVDTPFNQAKSDIKWLEYSMAGIAGIYSRLPPYGQIADGETGLLVGKEPAEWVAALERLLQDHALRHRIASQAQREVLAQRTMAQAGKNLASIYEQIILEHSHGQGSRRSLASAGRQLRYAQWLDANLASRADLVVWAAHHAADRALQLHAIVIDDGARPEATERTRQTIQRLWHSQVRTDLLAPTDGWADRANHLLASSGAEWVVLLWSGDQLAAASTWYLQQRLHSHADAWAVYFDEDGISATGGHDDPLLKPDFDLQRLRCANYLGRNLFLQREQLLAHGGLAPVAPDLAGTDALLRQLDAGLPATGIVHIARLAVHRDQAPLENSRQQALCEGYARVINAHLARRRLAVEAQPRLPSGARWPGTSLQYQLKRAPLLSVIIPTRDGGKMLQRCLETLVGEGGYPDLEILVLNNQSRSHETLDYLNGLHQLGSDRLRVIEVDEAFNFSRLANLGASAAHGEFLLFLNDDTAGLSSGWLAELAARLDEADVAAVSPRLLFPDGRVQHAGIVLGLGGAADFAYIGAPIEEAGYAERLICEQEVSAASAACLLIKRAAFQLAGGFDEEELDLAYGDFDLCLRLREHGYRILWTPSVSLLHETGHSLKAHTVTPEAIAKRSASFARNRAAFMERWLERLAHDPYYNPGHSLQANSYPLDTRQELMRSRLAEANLPRLVALPADASGSGYYRVTAPTEFATKQTRIDGRVLPGYPDALTLSRLDVNTLFTQRQVDDNHLQALAALRRDLPGMRVVMDFDDLLTAVRADNPHSADVWPDIERRIADACGLSDCVTVSTAALADALRHFHDDIRVIPNAINPEDWPNLPPRILQPGRRLRVGWAGGMSHAGDLALLAEVIPALARKVDWVFFGLRPPGVSTKLYEFHPGVPFADYRSKLASLRLDLALAPLAHHRFNECKSNLRLLEYGILGIPVIASDITPYQCGLPVTLLPGKAQAWKAEILARSDEARALQLQGEALRNAVITDWKQNRFQNAWLEAWTGDTSASSTDYSIAP</sequence>
<protein>
    <submittedName>
        <fullName evidence="3">GT2 family glycosyltransferase</fullName>
    </submittedName>
</protein>
<dbReference type="GO" id="GO:0016740">
    <property type="term" value="F:transferase activity"/>
    <property type="evidence" value="ECO:0007669"/>
    <property type="project" value="UniProtKB-KW"/>
</dbReference>
<feature type="domain" description="Spore protein YkvP/CgeB glycosyl transferase-like" evidence="2">
    <location>
        <begin position="219"/>
        <end position="332"/>
    </location>
</feature>
<dbReference type="Pfam" id="PF00535">
    <property type="entry name" value="Glycos_transf_2"/>
    <property type="match status" value="1"/>
</dbReference>
<dbReference type="PANTHER" id="PTHR43685">
    <property type="entry name" value="GLYCOSYLTRANSFERASE"/>
    <property type="match status" value="1"/>
</dbReference>
<dbReference type="Pfam" id="PF13524">
    <property type="entry name" value="Glyco_trans_1_2"/>
    <property type="match status" value="1"/>
</dbReference>
<reference evidence="3 4" key="1">
    <citation type="submission" date="2019-03" db="EMBL/GenBank/DDBJ databases">
        <title>Genomic Encyclopedia of Type Strains, Phase IV (KMG-IV): sequencing the most valuable type-strain genomes for metagenomic binning, comparative biology and taxonomic classification.</title>
        <authorList>
            <person name="Goeker M."/>
        </authorList>
    </citation>
    <scope>NUCLEOTIDE SEQUENCE [LARGE SCALE GENOMIC DNA]</scope>
    <source>
        <strain evidence="3 4">DSM 12121</strain>
    </source>
</reference>
<proteinExistence type="predicted"/>
<accession>A0A4R6DTB5</accession>
<dbReference type="GO" id="GO:0044010">
    <property type="term" value="P:single-species biofilm formation"/>
    <property type="evidence" value="ECO:0007669"/>
    <property type="project" value="TreeGrafter"/>
</dbReference>
<dbReference type="Proteomes" id="UP000295129">
    <property type="component" value="Unassembled WGS sequence"/>
</dbReference>
<organism evidence="3 4">
    <name type="scientific">Azoarcus indigens</name>
    <dbReference type="NCBI Taxonomy" id="29545"/>
    <lineage>
        <taxon>Bacteria</taxon>
        <taxon>Pseudomonadati</taxon>
        <taxon>Pseudomonadota</taxon>
        <taxon>Betaproteobacteria</taxon>
        <taxon>Rhodocyclales</taxon>
        <taxon>Zoogloeaceae</taxon>
        <taxon>Azoarcus</taxon>
    </lineage>
</organism>
<comment type="caution">
    <text evidence="3">The sequence shown here is derived from an EMBL/GenBank/DDBJ whole genome shotgun (WGS) entry which is preliminary data.</text>
</comment>
<keyword evidence="3" id="KW-0808">Transferase</keyword>
<dbReference type="InterPro" id="IPR050834">
    <property type="entry name" value="Glycosyltransf_2"/>
</dbReference>
<dbReference type="InterPro" id="IPR055259">
    <property type="entry name" value="YkvP/CgeB_Glyco_trans-like"/>
</dbReference>